<evidence type="ECO:0000256" key="1">
    <source>
        <dbReference type="ARBA" id="ARBA00008954"/>
    </source>
</evidence>
<dbReference type="PROSITE" id="PS00600">
    <property type="entry name" value="AA_TRANSFER_CLASS_3"/>
    <property type="match status" value="1"/>
</dbReference>
<dbReference type="InterPro" id="IPR015421">
    <property type="entry name" value="PyrdxlP-dep_Trfase_major"/>
</dbReference>
<organism evidence="7 8">
    <name type="scientific">Cryobacterium cheniae</name>
    <dbReference type="NCBI Taxonomy" id="1259262"/>
    <lineage>
        <taxon>Bacteria</taxon>
        <taxon>Bacillati</taxon>
        <taxon>Actinomycetota</taxon>
        <taxon>Actinomycetes</taxon>
        <taxon>Micrococcales</taxon>
        <taxon>Microbacteriaceae</taxon>
        <taxon>Cryobacterium</taxon>
    </lineage>
</organism>
<proteinExistence type="inferred from homology"/>
<keyword evidence="4 5" id="KW-0663">Pyridoxal phosphate</keyword>
<dbReference type="InterPro" id="IPR049704">
    <property type="entry name" value="Aminotrans_3_PPA_site"/>
</dbReference>
<dbReference type="SUPFAM" id="SSF53383">
    <property type="entry name" value="PLP-dependent transferases"/>
    <property type="match status" value="1"/>
</dbReference>
<dbReference type="NCBIfam" id="NF005102">
    <property type="entry name" value="PRK06541.1"/>
    <property type="match status" value="1"/>
</dbReference>
<evidence type="ECO:0000256" key="4">
    <source>
        <dbReference type="ARBA" id="ARBA00022898"/>
    </source>
</evidence>
<evidence type="ECO:0000256" key="2">
    <source>
        <dbReference type="ARBA" id="ARBA00022576"/>
    </source>
</evidence>
<dbReference type="GO" id="GO:0008483">
    <property type="term" value="F:transaminase activity"/>
    <property type="evidence" value="ECO:0007669"/>
    <property type="project" value="UniProtKB-KW"/>
</dbReference>
<sequence>MTITAASSDAAAPDIAVDAAVDTGLGTGLDTENTVDTTAGTPGAPRVYTDAENATLQRKAKDHLWMHFSRQSVLETGHGVPIITKGHGHHIWDSNGKQYIDGLSGLFTVNAGHGRKRLAQVAAKQAEELAFFPIWSYAHPSAIELADRLAANAPGDLNRVFYSTGGGEAVETAFKLAKYYWKLQGRPTKHKVISRNVAYHGTPQGALAITGIPAMKEMFEPVTPGGFRVPNTNFYRADEMGSGLGDDVEKFGLWAANRIEEMIQFEGPETVAAVFLEPVQNSGGCFPPPPGYFKRVREICDQYDVLLVADEVITAFGRIGNMFASTTFGIEPDMITCAKGMTSGYSPIGATIISDRIYEPFKHGDTTFYHGYTFGGHPVSAAVAMANLDIFEEEKLNENVRENSPLFRAELEKLLALPIVGDVRGEGYFFGIELVKDKVTKETFNDAESERLLRGYLSKALFEAGLYCRADDRGDPVVQLAPPLTIGPAEFSEIGDILYGVLSEAPKYL</sequence>
<reference evidence="7 8" key="1">
    <citation type="submission" date="2019-03" db="EMBL/GenBank/DDBJ databases">
        <title>Genomics of glacier-inhabiting Cryobacterium strains.</title>
        <authorList>
            <person name="Liu Q."/>
            <person name="Xin Y.-H."/>
        </authorList>
    </citation>
    <scope>NUCLEOTIDE SEQUENCE [LARGE SCALE GENOMIC DNA]</scope>
    <source>
        <strain evidence="7 8">TMT2-48-2</strain>
    </source>
</reference>
<evidence type="ECO:0000256" key="5">
    <source>
        <dbReference type="RuleBase" id="RU003560"/>
    </source>
</evidence>
<accession>A0A4R8XV15</accession>
<feature type="compositionally biased region" description="Polar residues" evidence="6">
    <location>
        <begin position="30"/>
        <end position="40"/>
    </location>
</feature>
<evidence type="ECO:0000256" key="3">
    <source>
        <dbReference type="ARBA" id="ARBA00022679"/>
    </source>
</evidence>
<dbReference type="Gene3D" id="3.40.640.10">
    <property type="entry name" value="Type I PLP-dependent aspartate aminotransferase-like (Major domain)"/>
    <property type="match status" value="1"/>
</dbReference>
<dbReference type="EMBL" id="SOGN01000035">
    <property type="protein sequence ID" value="TFC81260.1"/>
    <property type="molecule type" value="Genomic_DNA"/>
</dbReference>
<evidence type="ECO:0000313" key="7">
    <source>
        <dbReference type="EMBL" id="TFC81260.1"/>
    </source>
</evidence>
<gene>
    <name evidence="7" type="ORF">E3T23_07220</name>
</gene>
<dbReference type="PANTHER" id="PTHR43094">
    <property type="entry name" value="AMINOTRANSFERASE"/>
    <property type="match status" value="1"/>
</dbReference>
<dbReference type="Pfam" id="PF00202">
    <property type="entry name" value="Aminotran_3"/>
    <property type="match status" value="1"/>
</dbReference>
<dbReference type="InterPro" id="IPR015422">
    <property type="entry name" value="PyrdxlP-dep_Trfase_small"/>
</dbReference>
<dbReference type="InterPro" id="IPR015424">
    <property type="entry name" value="PyrdxlP-dep_Trfase"/>
</dbReference>
<dbReference type="Gene3D" id="3.90.1150.10">
    <property type="entry name" value="Aspartate Aminotransferase, domain 1"/>
    <property type="match status" value="1"/>
</dbReference>
<dbReference type="OrthoDB" id="9801834at2"/>
<dbReference type="AlphaFoldDB" id="A0A4R8XV15"/>
<dbReference type="InterPro" id="IPR005814">
    <property type="entry name" value="Aminotrans_3"/>
</dbReference>
<dbReference type="RefSeq" id="WP_134369690.1">
    <property type="nucleotide sequence ID" value="NZ_SOGN01000035.1"/>
</dbReference>
<evidence type="ECO:0000313" key="8">
    <source>
        <dbReference type="Proteomes" id="UP000298433"/>
    </source>
</evidence>
<dbReference type="GO" id="GO:0030170">
    <property type="term" value="F:pyridoxal phosphate binding"/>
    <property type="evidence" value="ECO:0007669"/>
    <property type="project" value="InterPro"/>
</dbReference>
<dbReference type="Proteomes" id="UP000298433">
    <property type="component" value="Unassembled WGS sequence"/>
</dbReference>
<keyword evidence="8" id="KW-1185">Reference proteome</keyword>
<evidence type="ECO:0000256" key="6">
    <source>
        <dbReference type="SAM" id="MobiDB-lite"/>
    </source>
</evidence>
<comment type="caution">
    <text evidence="7">The sequence shown here is derived from an EMBL/GenBank/DDBJ whole genome shotgun (WGS) entry which is preliminary data.</text>
</comment>
<keyword evidence="3 7" id="KW-0808">Transferase</keyword>
<name>A0A4R8XV15_9MICO</name>
<protein>
    <submittedName>
        <fullName evidence="7">Aspartate aminotransferase family protein</fullName>
    </submittedName>
</protein>
<dbReference type="CDD" id="cd00610">
    <property type="entry name" value="OAT_like"/>
    <property type="match status" value="1"/>
</dbReference>
<dbReference type="PANTHER" id="PTHR43094:SF1">
    <property type="entry name" value="AMINOTRANSFERASE CLASS-III"/>
    <property type="match status" value="1"/>
</dbReference>
<dbReference type="FunFam" id="3.40.640.10:FF:000014">
    <property type="entry name" value="Adenosylmethionine-8-amino-7-oxononanoate aminotransferase, probable"/>
    <property type="match status" value="1"/>
</dbReference>
<feature type="region of interest" description="Disordered" evidence="6">
    <location>
        <begin position="26"/>
        <end position="47"/>
    </location>
</feature>
<keyword evidence="2 7" id="KW-0032">Aminotransferase</keyword>
<comment type="similarity">
    <text evidence="1 5">Belongs to the class-III pyridoxal-phosphate-dependent aminotransferase family.</text>
</comment>